<dbReference type="Pfam" id="PF02321">
    <property type="entry name" value="OEP"/>
    <property type="match status" value="2"/>
</dbReference>
<accession>D7VSE5</accession>
<evidence type="ECO:0000313" key="9">
    <source>
        <dbReference type="EMBL" id="EFK56696.1"/>
    </source>
</evidence>
<name>D7VSE5_SPHSI</name>
<dbReference type="eggNOG" id="COG1538">
    <property type="taxonomic scope" value="Bacteria"/>
</dbReference>
<dbReference type="Proteomes" id="UP000006258">
    <property type="component" value="Unassembled WGS sequence"/>
</dbReference>
<keyword evidence="8" id="KW-0732">Signal</keyword>
<evidence type="ECO:0000256" key="6">
    <source>
        <dbReference type="ARBA" id="ARBA00023136"/>
    </source>
</evidence>
<evidence type="ECO:0000256" key="3">
    <source>
        <dbReference type="ARBA" id="ARBA00022448"/>
    </source>
</evidence>
<dbReference type="SUPFAM" id="SSF56954">
    <property type="entry name" value="Outer membrane efflux proteins (OEP)"/>
    <property type="match status" value="1"/>
</dbReference>
<dbReference type="GO" id="GO:0009279">
    <property type="term" value="C:cell outer membrane"/>
    <property type="evidence" value="ECO:0007669"/>
    <property type="project" value="UniProtKB-SubCell"/>
</dbReference>
<dbReference type="GO" id="GO:0015288">
    <property type="term" value="F:porin activity"/>
    <property type="evidence" value="ECO:0007669"/>
    <property type="project" value="TreeGrafter"/>
</dbReference>
<protein>
    <recommendedName>
        <fullName evidence="11">Outer membrane efflux protein</fullName>
    </recommendedName>
</protein>
<evidence type="ECO:0000256" key="5">
    <source>
        <dbReference type="ARBA" id="ARBA00022692"/>
    </source>
</evidence>
<keyword evidence="4" id="KW-1134">Transmembrane beta strand</keyword>
<dbReference type="EMBL" id="ACHA02000012">
    <property type="protein sequence ID" value="EFK56696.1"/>
    <property type="molecule type" value="Genomic_DNA"/>
</dbReference>
<reference evidence="9" key="1">
    <citation type="submission" date="2010-07" db="EMBL/GenBank/DDBJ databases">
        <authorList>
            <person name="Muzny D."/>
            <person name="Qin X."/>
            <person name="Buhay C."/>
            <person name="Dugan-Rocha S."/>
            <person name="Ding Y."/>
            <person name="Chen G."/>
            <person name="Hawes A."/>
            <person name="Holder M."/>
            <person name="Jhangiani S."/>
            <person name="Johnson A."/>
            <person name="Khan Z."/>
            <person name="Li Z."/>
            <person name="Liu W."/>
            <person name="Liu X."/>
            <person name="Perez L."/>
            <person name="Shen H."/>
            <person name="Wang Q."/>
            <person name="Watt J."/>
            <person name="Xi L."/>
            <person name="Xin Y."/>
            <person name="Zhou J."/>
            <person name="Deng J."/>
            <person name="Jiang H."/>
            <person name="Liu Y."/>
            <person name="Qu J."/>
            <person name="Song X.-Z."/>
            <person name="Zhang L."/>
            <person name="Villasana D."/>
            <person name="Johnson A."/>
            <person name="Liu J."/>
            <person name="Liyanage D."/>
            <person name="Lorensuhewa L."/>
            <person name="Robinson T."/>
            <person name="Song A."/>
            <person name="Song B.-B."/>
            <person name="Dinh H."/>
            <person name="Thornton R."/>
            <person name="Coyle M."/>
            <person name="Francisco L."/>
            <person name="Jackson L."/>
            <person name="Javaid M."/>
            <person name="Korchina V."/>
            <person name="Kovar C."/>
            <person name="Mata R."/>
            <person name="Mathew T."/>
            <person name="Ngo R."/>
            <person name="Nguyen L."/>
            <person name="Nguyen N."/>
            <person name="Okwuonu G."/>
            <person name="Ongeri F."/>
            <person name="Pham C."/>
            <person name="Simmons D."/>
            <person name="Wilczek-Boney K."/>
            <person name="Hale W."/>
            <person name="Jakkamsetti A."/>
            <person name="Pham P."/>
            <person name="Ruth R."/>
            <person name="San Lucas F."/>
            <person name="Warren J."/>
            <person name="Zhang J."/>
            <person name="Zhao Z."/>
            <person name="Zhou C."/>
            <person name="Zhu D."/>
            <person name="Lee S."/>
            <person name="Bess C."/>
            <person name="Blankenburg K."/>
            <person name="Forbes L."/>
            <person name="Fu Q."/>
            <person name="Gubbala S."/>
            <person name="Hirani K."/>
            <person name="Jayaseelan J.C."/>
            <person name="Lara F."/>
            <person name="Munidasa M."/>
            <person name="Palculict T."/>
            <person name="Patil S."/>
            <person name="Pu L.-L."/>
            <person name="Saada N."/>
            <person name="Tang L."/>
            <person name="Weissenberger G."/>
            <person name="Zhu Y."/>
            <person name="Hemphill L."/>
            <person name="Shang Y."/>
            <person name="Youmans B."/>
            <person name="Ayvaz T."/>
            <person name="Ross M."/>
            <person name="Santibanez J."/>
            <person name="Aqrawi P."/>
            <person name="Gross S."/>
            <person name="Joshi V."/>
            <person name="Fowler G."/>
            <person name="Nazareth L."/>
            <person name="Reid J."/>
            <person name="Worley K."/>
            <person name="Petrosino J."/>
            <person name="Highlander S."/>
            <person name="Gibbs R."/>
        </authorList>
    </citation>
    <scope>NUCLEOTIDE SEQUENCE [LARGE SCALE GENOMIC DNA]</scope>
    <source>
        <strain evidence="9">ATCC 33861</strain>
    </source>
</reference>
<dbReference type="PANTHER" id="PTHR30026">
    <property type="entry name" value="OUTER MEMBRANE PROTEIN TOLC"/>
    <property type="match status" value="1"/>
</dbReference>
<dbReference type="Gene3D" id="1.20.1600.10">
    <property type="entry name" value="Outer membrane efflux proteins (OEP)"/>
    <property type="match status" value="1"/>
</dbReference>
<dbReference type="GeneID" id="95430899"/>
<organism evidence="9 10">
    <name type="scientific">Sphingobacterium spiritivorum ATCC 33861</name>
    <dbReference type="NCBI Taxonomy" id="525373"/>
    <lineage>
        <taxon>Bacteria</taxon>
        <taxon>Pseudomonadati</taxon>
        <taxon>Bacteroidota</taxon>
        <taxon>Sphingobacteriia</taxon>
        <taxon>Sphingobacteriales</taxon>
        <taxon>Sphingobacteriaceae</taxon>
        <taxon>Sphingobacterium</taxon>
    </lineage>
</organism>
<proteinExistence type="inferred from homology"/>
<dbReference type="GO" id="GO:0015562">
    <property type="term" value="F:efflux transmembrane transporter activity"/>
    <property type="evidence" value="ECO:0007669"/>
    <property type="project" value="InterPro"/>
</dbReference>
<comment type="similarity">
    <text evidence="2">Belongs to the outer membrane factor (OMF) (TC 1.B.17) family.</text>
</comment>
<gene>
    <name evidence="9" type="ORF">HMPREF0766_13899</name>
</gene>
<dbReference type="PANTHER" id="PTHR30026:SF20">
    <property type="entry name" value="OUTER MEMBRANE PROTEIN TOLC"/>
    <property type="match status" value="1"/>
</dbReference>
<feature type="signal peptide" evidence="8">
    <location>
        <begin position="1"/>
        <end position="23"/>
    </location>
</feature>
<keyword evidence="6" id="KW-0472">Membrane</keyword>
<dbReference type="AlphaFoldDB" id="D7VSE5"/>
<keyword evidence="7" id="KW-0998">Cell outer membrane</keyword>
<dbReference type="InterPro" id="IPR051906">
    <property type="entry name" value="TolC-like"/>
</dbReference>
<keyword evidence="3" id="KW-0813">Transport</keyword>
<dbReference type="InterPro" id="IPR003423">
    <property type="entry name" value="OMP_efflux"/>
</dbReference>
<sequence length="461" mass="51091">MIKHIMATALFWSAVVVMFPIHAQQQKEHTLGSLWSEVEENYPGVSVRASAIAAAKFNQRAVKGNMLPQINAQAQNTYGTYEGSAGAFFPQAGFFNVSGSAIPLGGSSVAANTFGSATIQWEVFSFGKLSKQNEAAGALYHKSVSEKDAYLLNLKKALSERYIILLYNNAKLQWVEKNAKRLNDIRKITSAMSASGLRPAADSLLASSSYVQAMGEHDKWKGFVKAAYIKLLDLYGHDTINYTASANRFENMAENRFGKSKIINVSHPVLDALDKQSEYYMLSGEAQKKSSLPSINLLGGYAYRGTGISPNGTVSGAWKDGFNNTTSNFLAGIGITWNLTSLYTNRMKGQQLFKEAESSRFLHAQYEQAMQADLSAAQAKIIQQYSQLQKTKLAVQQSKDAYHMYQARYKSGLITLSELLQIRILLEQAENAHIEASRDYWVLLAYEAELTADFDFLFNNL</sequence>
<evidence type="ECO:0000313" key="10">
    <source>
        <dbReference type="Proteomes" id="UP000006258"/>
    </source>
</evidence>
<evidence type="ECO:0008006" key="11">
    <source>
        <dbReference type="Google" id="ProtNLM"/>
    </source>
</evidence>
<evidence type="ECO:0000256" key="8">
    <source>
        <dbReference type="SAM" id="SignalP"/>
    </source>
</evidence>
<evidence type="ECO:0000256" key="1">
    <source>
        <dbReference type="ARBA" id="ARBA00004442"/>
    </source>
</evidence>
<keyword evidence="10" id="KW-1185">Reference proteome</keyword>
<keyword evidence="5" id="KW-0812">Transmembrane</keyword>
<evidence type="ECO:0000256" key="7">
    <source>
        <dbReference type="ARBA" id="ARBA00023237"/>
    </source>
</evidence>
<dbReference type="GO" id="GO:1990281">
    <property type="term" value="C:efflux pump complex"/>
    <property type="evidence" value="ECO:0007669"/>
    <property type="project" value="TreeGrafter"/>
</dbReference>
<dbReference type="RefSeq" id="WP_002995531.1">
    <property type="nucleotide sequence ID" value="NZ_GL379770.1"/>
</dbReference>
<comment type="subcellular location">
    <subcellularLocation>
        <location evidence="1">Cell outer membrane</location>
    </subcellularLocation>
</comment>
<dbReference type="OrthoDB" id="654853at2"/>
<evidence type="ECO:0000256" key="4">
    <source>
        <dbReference type="ARBA" id="ARBA00022452"/>
    </source>
</evidence>
<dbReference type="STRING" id="525373.HMPREF0766_13899"/>
<feature type="chain" id="PRO_5003107623" description="Outer membrane efflux protein" evidence="8">
    <location>
        <begin position="24"/>
        <end position="461"/>
    </location>
</feature>
<dbReference type="HOGENOM" id="CLU_044987_0_0_10"/>
<evidence type="ECO:0000256" key="2">
    <source>
        <dbReference type="ARBA" id="ARBA00007613"/>
    </source>
</evidence>
<comment type="caution">
    <text evidence="9">The sequence shown here is derived from an EMBL/GenBank/DDBJ whole genome shotgun (WGS) entry which is preliminary data.</text>
</comment>